<dbReference type="PANTHER" id="PTHR30483:SF6">
    <property type="entry name" value="PERIPLASMIC BINDING PROTEIN OF ABC TRANSPORTER FOR NATURAL AMINO ACIDS"/>
    <property type="match status" value="1"/>
</dbReference>
<evidence type="ECO:0000259" key="4">
    <source>
        <dbReference type="Pfam" id="PF13458"/>
    </source>
</evidence>
<organism evidence="5 6">
    <name type="scientific">Pseudarthrobacter humi</name>
    <dbReference type="NCBI Taxonomy" id="2952523"/>
    <lineage>
        <taxon>Bacteria</taxon>
        <taxon>Bacillati</taxon>
        <taxon>Actinomycetota</taxon>
        <taxon>Actinomycetes</taxon>
        <taxon>Micrococcales</taxon>
        <taxon>Micrococcaceae</taxon>
        <taxon>Pseudarthrobacter</taxon>
    </lineage>
</organism>
<feature type="chain" id="PRO_5047332589" evidence="3">
    <location>
        <begin position="25"/>
        <end position="422"/>
    </location>
</feature>
<dbReference type="Pfam" id="PF13458">
    <property type="entry name" value="Peripla_BP_6"/>
    <property type="match status" value="1"/>
</dbReference>
<feature type="domain" description="Leucine-binding protein" evidence="4">
    <location>
        <begin position="41"/>
        <end position="340"/>
    </location>
</feature>
<protein>
    <submittedName>
        <fullName evidence="5">ABC transporter substrate-binding protein</fullName>
    </submittedName>
</protein>
<keyword evidence="2 3" id="KW-0732">Signal</keyword>
<accession>A0ABT1LQX8</accession>
<dbReference type="InterPro" id="IPR028082">
    <property type="entry name" value="Peripla_BP_I"/>
</dbReference>
<sequence length="422" mass="41133">MRSTIVRTTTGAALLLALAGCAGAGGGGARVESAEASGDGTLRIGLIQDSTGKQAFLNDSQLAAAQLAIKEINAAGGHKGRPVDLVVGAGDGADAQARSLASAKVDAVIGPTDSSHAAAAIDVLAAARVPLVSPANSAAGLSRYKSGGYYFRTAAADVAQASVLVKLAKDGGAKSLAVVHQDSSYGKDVAAAVAGAAKNAGLETVSTTAFKPGAAGNAAAAAKAATPDAVVLIARDDAQGAIAELNNAGLSGKSIILSDGAFAQYGSGLGSKALEGARAVVPGLLPSADFQARLVSVNPALKDLSFAAETYDAVNLAVLAAAKADDDAGRSIAANLIAVSGGTGGGQPAAQAPGPATKPCLSYTDCLAVLKTGAGINYDGESGPVAFDANGDITTANYMVFTYGADNRAVLSGHEAAGRATG</sequence>
<dbReference type="RefSeq" id="WP_254750613.1">
    <property type="nucleotide sequence ID" value="NZ_JANCLV010000007.1"/>
</dbReference>
<evidence type="ECO:0000256" key="1">
    <source>
        <dbReference type="ARBA" id="ARBA00010062"/>
    </source>
</evidence>
<dbReference type="SUPFAM" id="SSF53822">
    <property type="entry name" value="Periplasmic binding protein-like I"/>
    <property type="match status" value="1"/>
</dbReference>
<comment type="similarity">
    <text evidence="1">Belongs to the leucine-binding protein family.</text>
</comment>
<proteinExistence type="inferred from homology"/>
<dbReference type="PROSITE" id="PS51257">
    <property type="entry name" value="PROKAR_LIPOPROTEIN"/>
    <property type="match status" value="1"/>
</dbReference>
<evidence type="ECO:0000313" key="6">
    <source>
        <dbReference type="Proteomes" id="UP001524318"/>
    </source>
</evidence>
<dbReference type="InterPro" id="IPR028081">
    <property type="entry name" value="Leu-bd"/>
</dbReference>
<feature type="signal peptide" evidence="3">
    <location>
        <begin position="1"/>
        <end position="24"/>
    </location>
</feature>
<reference evidence="5 6" key="1">
    <citation type="submission" date="2022-06" db="EMBL/GenBank/DDBJ databases">
        <title>Pseudarthrobacter sp. strain RMG13 Genome sequencing and assembly.</title>
        <authorList>
            <person name="Kim I."/>
        </authorList>
    </citation>
    <scope>NUCLEOTIDE SEQUENCE [LARGE SCALE GENOMIC DNA]</scope>
    <source>
        <strain evidence="5 6">RMG13</strain>
    </source>
</reference>
<dbReference type="InterPro" id="IPR051010">
    <property type="entry name" value="BCAA_transport"/>
</dbReference>
<keyword evidence="6" id="KW-1185">Reference proteome</keyword>
<evidence type="ECO:0000256" key="3">
    <source>
        <dbReference type="SAM" id="SignalP"/>
    </source>
</evidence>
<evidence type="ECO:0000313" key="5">
    <source>
        <dbReference type="EMBL" id="MCP9000529.1"/>
    </source>
</evidence>
<dbReference type="Proteomes" id="UP001524318">
    <property type="component" value="Unassembled WGS sequence"/>
</dbReference>
<dbReference type="EMBL" id="JANCLV010000007">
    <property type="protein sequence ID" value="MCP9000529.1"/>
    <property type="molecule type" value="Genomic_DNA"/>
</dbReference>
<name>A0ABT1LQX8_9MICC</name>
<comment type="caution">
    <text evidence="5">The sequence shown here is derived from an EMBL/GenBank/DDBJ whole genome shotgun (WGS) entry which is preliminary data.</text>
</comment>
<gene>
    <name evidence="5" type="ORF">NFC73_12420</name>
</gene>
<dbReference type="PANTHER" id="PTHR30483">
    <property type="entry name" value="LEUCINE-SPECIFIC-BINDING PROTEIN"/>
    <property type="match status" value="1"/>
</dbReference>
<dbReference type="Gene3D" id="3.40.50.2300">
    <property type="match status" value="2"/>
</dbReference>
<evidence type="ECO:0000256" key="2">
    <source>
        <dbReference type="ARBA" id="ARBA00022729"/>
    </source>
</evidence>